<reference evidence="1 2" key="1">
    <citation type="journal article" date="2022" name="bioRxiv">
        <title>The genome of the oomycete Peronosclerospora sorghi, a cosmopolitan pathogen of maize and sorghum, is inflated with dispersed pseudogenes.</title>
        <authorList>
            <person name="Fletcher K."/>
            <person name="Martin F."/>
            <person name="Isakeit T."/>
            <person name="Cavanaugh K."/>
            <person name="Magill C."/>
            <person name="Michelmore R."/>
        </authorList>
    </citation>
    <scope>NUCLEOTIDE SEQUENCE [LARGE SCALE GENOMIC DNA]</scope>
    <source>
        <strain evidence="1">P6</strain>
    </source>
</reference>
<sequence>MLKVIETEGLSSSCIETLEDVGKAWDEASDETETLLLECTRFLAVLAASKRVNEMLVQEGTIENLVLVLAEVTERGRRDRK</sequence>
<gene>
    <name evidence="1" type="ORF">PsorP6_015049</name>
</gene>
<dbReference type="EMBL" id="CM047586">
    <property type="protein sequence ID" value="KAI9909444.1"/>
    <property type="molecule type" value="Genomic_DNA"/>
</dbReference>
<organism evidence="1 2">
    <name type="scientific">Peronosclerospora sorghi</name>
    <dbReference type="NCBI Taxonomy" id="230839"/>
    <lineage>
        <taxon>Eukaryota</taxon>
        <taxon>Sar</taxon>
        <taxon>Stramenopiles</taxon>
        <taxon>Oomycota</taxon>
        <taxon>Peronosporomycetes</taxon>
        <taxon>Peronosporales</taxon>
        <taxon>Peronosporaceae</taxon>
        <taxon>Peronosclerospora</taxon>
    </lineage>
</organism>
<evidence type="ECO:0000313" key="2">
    <source>
        <dbReference type="Proteomes" id="UP001163321"/>
    </source>
</evidence>
<proteinExistence type="predicted"/>
<dbReference type="Proteomes" id="UP001163321">
    <property type="component" value="Chromosome 7"/>
</dbReference>
<accession>A0ACC0VSH4</accession>
<name>A0ACC0VSH4_9STRA</name>
<keyword evidence="2" id="KW-1185">Reference proteome</keyword>
<comment type="caution">
    <text evidence="1">The sequence shown here is derived from an EMBL/GenBank/DDBJ whole genome shotgun (WGS) entry which is preliminary data.</text>
</comment>
<evidence type="ECO:0000313" key="1">
    <source>
        <dbReference type="EMBL" id="KAI9909444.1"/>
    </source>
</evidence>
<protein>
    <submittedName>
        <fullName evidence="1">Uncharacterized protein</fullName>
    </submittedName>
</protein>